<dbReference type="EMBL" id="JACIIV010000019">
    <property type="protein sequence ID" value="MBB6228423.1"/>
    <property type="molecule type" value="Genomic_DNA"/>
</dbReference>
<dbReference type="InterPro" id="IPR036249">
    <property type="entry name" value="Thioredoxin-like_sf"/>
</dbReference>
<gene>
    <name evidence="3" type="ORF">FHS79_002610</name>
</gene>
<name>A0A841LBS2_9SPHN</name>
<dbReference type="GO" id="GO:1901170">
    <property type="term" value="P:naphthalene catabolic process"/>
    <property type="evidence" value="ECO:0007669"/>
    <property type="project" value="InterPro"/>
</dbReference>
<keyword evidence="1 3" id="KW-0413">Isomerase</keyword>
<dbReference type="GO" id="GO:0004364">
    <property type="term" value="F:glutathione transferase activity"/>
    <property type="evidence" value="ECO:0007669"/>
    <property type="project" value="TreeGrafter"/>
</dbReference>
<reference evidence="3 4" key="1">
    <citation type="submission" date="2020-08" db="EMBL/GenBank/DDBJ databases">
        <title>Genomic Encyclopedia of Type Strains, Phase IV (KMG-IV): sequencing the most valuable type-strain genomes for metagenomic binning, comparative biology and taxonomic classification.</title>
        <authorList>
            <person name="Goeker M."/>
        </authorList>
    </citation>
    <scope>NUCLEOTIDE SEQUENCE [LARGE SCALE GENOMIC DNA]</scope>
    <source>
        <strain evidence="3 4">DSM 102189</strain>
    </source>
</reference>
<dbReference type="Gene3D" id="3.40.30.10">
    <property type="entry name" value="Glutaredoxin"/>
    <property type="match status" value="1"/>
</dbReference>
<dbReference type="RefSeq" id="WP_184200722.1">
    <property type="nucleotide sequence ID" value="NZ_BMOX01000019.1"/>
</dbReference>
<dbReference type="CDD" id="cd03022">
    <property type="entry name" value="DsbA_HCCA_Iso"/>
    <property type="match status" value="1"/>
</dbReference>
<evidence type="ECO:0000313" key="4">
    <source>
        <dbReference type="Proteomes" id="UP000538147"/>
    </source>
</evidence>
<dbReference type="InterPro" id="IPR044087">
    <property type="entry name" value="NahD-like"/>
</dbReference>
<dbReference type="InterPro" id="IPR001853">
    <property type="entry name" value="DSBA-like_thioredoxin_dom"/>
</dbReference>
<feature type="domain" description="DSBA-like thioredoxin" evidence="2">
    <location>
        <begin position="5"/>
        <end position="196"/>
    </location>
</feature>
<organism evidence="3 4">
    <name type="scientific">Polymorphobacter multimanifer</name>
    <dbReference type="NCBI Taxonomy" id="1070431"/>
    <lineage>
        <taxon>Bacteria</taxon>
        <taxon>Pseudomonadati</taxon>
        <taxon>Pseudomonadota</taxon>
        <taxon>Alphaproteobacteria</taxon>
        <taxon>Sphingomonadales</taxon>
        <taxon>Sphingosinicellaceae</taxon>
        <taxon>Polymorphobacter</taxon>
    </lineage>
</organism>
<dbReference type="PANTHER" id="PTHR42943:SF2">
    <property type="entry name" value="GLUTATHIONE S-TRANSFERASE KAPPA 1"/>
    <property type="match status" value="1"/>
</dbReference>
<keyword evidence="4" id="KW-1185">Reference proteome</keyword>
<dbReference type="GO" id="GO:0018845">
    <property type="term" value="F:2-hydroxychromene-2-carboxylate isomerase activity"/>
    <property type="evidence" value="ECO:0007669"/>
    <property type="project" value="UniProtKB-UniRule"/>
</dbReference>
<dbReference type="InterPro" id="IPR051924">
    <property type="entry name" value="GST_Kappa/NadH"/>
</dbReference>
<proteinExistence type="inferred from homology"/>
<evidence type="ECO:0000313" key="3">
    <source>
        <dbReference type="EMBL" id="MBB6228423.1"/>
    </source>
</evidence>
<comment type="caution">
    <text evidence="3">The sequence shown here is derived from an EMBL/GenBank/DDBJ whole genome shotgun (WGS) entry which is preliminary data.</text>
</comment>
<dbReference type="Proteomes" id="UP000538147">
    <property type="component" value="Unassembled WGS sequence"/>
</dbReference>
<dbReference type="Pfam" id="PF01323">
    <property type="entry name" value="DSBA"/>
    <property type="match status" value="1"/>
</dbReference>
<evidence type="ECO:0000256" key="1">
    <source>
        <dbReference type="PIRNR" id="PIRNR006386"/>
    </source>
</evidence>
<evidence type="ECO:0000259" key="2">
    <source>
        <dbReference type="Pfam" id="PF01323"/>
    </source>
</evidence>
<dbReference type="EC" id="5.99.1.4" evidence="1"/>
<protein>
    <recommendedName>
        <fullName evidence="1">2-hydroxychromene-2-carboxylate isomerase</fullName>
        <ecNumber evidence="1">5.99.1.4</ecNumber>
    </recommendedName>
</protein>
<dbReference type="SUPFAM" id="SSF52833">
    <property type="entry name" value="Thioredoxin-like"/>
    <property type="match status" value="1"/>
</dbReference>
<dbReference type="PANTHER" id="PTHR42943">
    <property type="entry name" value="GLUTATHIONE S-TRANSFERASE KAPPA"/>
    <property type="match status" value="1"/>
</dbReference>
<dbReference type="PIRSF" id="PIRSF006386">
    <property type="entry name" value="HCCAis_GSTk"/>
    <property type="match status" value="1"/>
</dbReference>
<accession>A0A841LBS2</accession>
<dbReference type="InterPro" id="IPR014440">
    <property type="entry name" value="HCCAis_GSTk"/>
</dbReference>
<comment type="catalytic activity">
    <reaction evidence="1">
        <text>2-hydroxychromene-2-carboxylate = (3E)-4-(2-hydroxyphenyl)-2-oxobut-3-enoate</text>
        <dbReference type="Rhea" id="RHEA:27401"/>
        <dbReference type="ChEBI" id="CHEBI:59350"/>
        <dbReference type="ChEBI" id="CHEBI:59353"/>
        <dbReference type="EC" id="5.99.1.4"/>
    </reaction>
</comment>
<dbReference type="GO" id="GO:0006749">
    <property type="term" value="P:glutathione metabolic process"/>
    <property type="evidence" value="ECO:0007669"/>
    <property type="project" value="TreeGrafter"/>
</dbReference>
<dbReference type="AlphaFoldDB" id="A0A841LBS2"/>
<comment type="similarity">
    <text evidence="1">Belongs to the GST superfamily. NadH family.</text>
</comment>
<sequence length="198" mass="20941">MDAQFLFDVGGPNAYFAWAVLPALEARTGVRFAQVPVLLGGLFKLTGNQSPMMAFAGVPAKLAYAELETKRFMARHGLEAFRMNPHFPVNSMLVMRGAVAAGRLGVMDDYVAAMMRGMWEQGLALGDAAVWEAAMVAAGLPAAEIAALVGEPDVKAELVANTEGAAAAGAFGVPSFLLDGELYFGKDRMDEVERVLAG</sequence>
<dbReference type="GO" id="GO:0004602">
    <property type="term" value="F:glutathione peroxidase activity"/>
    <property type="evidence" value="ECO:0007669"/>
    <property type="project" value="TreeGrafter"/>
</dbReference>